<evidence type="ECO:0000256" key="1">
    <source>
        <dbReference type="SAM" id="Phobius"/>
    </source>
</evidence>
<keyword evidence="3" id="KW-1185">Reference proteome</keyword>
<reference evidence="2 3" key="1">
    <citation type="submission" date="2016-06" db="EMBL/GenBank/DDBJ databases">
        <title>Comparative genomics of the ectomycorrhizal sister species Rhizopogon vinicolor and Rhizopogon vesiculosus (Basidiomycota: Boletales) reveals a divergence of the mating type B locus.</title>
        <authorList>
            <consortium name="DOE Joint Genome Institute"/>
            <person name="Mujic A.B."/>
            <person name="Kuo A."/>
            <person name="Tritt A."/>
            <person name="Lipzen A."/>
            <person name="Chen C."/>
            <person name="Johnson J."/>
            <person name="Sharma A."/>
            <person name="Barry K."/>
            <person name="Grigoriev I.V."/>
            <person name="Spatafora J.W."/>
        </authorList>
    </citation>
    <scope>NUCLEOTIDE SEQUENCE [LARGE SCALE GENOMIC DNA]</scope>
    <source>
        <strain evidence="2 3">AM-OR11-026</strain>
    </source>
</reference>
<evidence type="ECO:0000313" key="2">
    <source>
        <dbReference type="EMBL" id="OAX37047.1"/>
    </source>
</evidence>
<keyword evidence="1" id="KW-0472">Membrane</keyword>
<evidence type="ECO:0000313" key="3">
    <source>
        <dbReference type="Proteomes" id="UP000092154"/>
    </source>
</evidence>
<sequence>MSLPGIYGLAGLILTIACWWMPDAGIMMVKLRPGASRSDTSFDGMITYRFSYELTAIGQIESYAGLDFVFLIRSELIIKFEESLDVSGVLSSTLTQTPTTATTKTIKTAYTYNDWYAQESILHPASSHLFEL</sequence>
<dbReference type="InParanoid" id="A0A1B7MWU1"/>
<accession>A0A1B7MWU1</accession>
<proteinExistence type="predicted"/>
<keyword evidence="1" id="KW-0812">Transmembrane</keyword>
<name>A0A1B7MWU1_9AGAM</name>
<feature type="transmembrane region" description="Helical" evidence="1">
    <location>
        <begin position="6"/>
        <end position="22"/>
    </location>
</feature>
<gene>
    <name evidence="2" type="ORF">K503DRAFT_259808</name>
</gene>
<keyword evidence="1" id="KW-1133">Transmembrane helix</keyword>
<dbReference type="EMBL" id="KV448376">
    <property type="protein sequence ID" value="OAX37047.1"/>
    <property type="molecule type" value="Genomic_DNA"/>
</dbReference>
<dbReference type="Proteomes" id="UP000092154">
    <property type="component" value="Unassembled WGS sequence"/>
</dbReference>
<organism evidence="2 3">
    <name type="scientific">Rhizopogon vinicolor AM-OR11-026</name>
    <dbReference type="NCBI Taxonomy" id="1314800"/>
    <lineage>
        <taxon>Eukaryota</taxon>
        <taxon>Fungi</taxon>
        <taxon>Dikarya</taxon>
        <taxon>Basidiomycota</taxon>
        <taxon>Agaricomycotina</taxon>
        <taxon>Agaricomycetes</taxon>
        <taxon>Agaricomycetidae</taxon>
        <taxon>Boletales</taxon>
        <taxon>Suillineae</taxon>
        <taxon>Rhizopogonaceae</taxon>
        <taxon>Rhizopogon</taxon>
    </lineage>
</organism>
<protein>
    <submittedName>
        <fullName evidence="2">Uncharacterized protein</fullName>
    </submittedName>
</protein>
<dbReference type="AlphaFoldDB" id="A0A1B7MWU1"/>